<dbReference type="RefSeq" id="WP_320483796.1">
    <property type="nucleotide sequence ID" value="NZ_JAXCMD010000016.1"/>
</dbReference>
<dbReference type="PANTHER" id="PTHR40051:SF1">
    <property type="entry name" value="YOLD-LIKE FAMILY PROTEIN"/>
    <property type="match status" value="1"/>
</dbReference>
<accession>A0AAW9GJ13</accession>
<evidence type="ECO:0000313" key="2">
    <source>
        <dbReference type="Proteomes" id="UP001274571"/>
    </source>
</evidence>
<gene>
    <name evidence="1" type="ORF">SOH20_29230</name>
</gene>
<dbReference type="Proteomes" id="UP001274571">
    <property type="component" value="Unassembled WGS sequence"/>
</dbReference>
<organism evidence="1 2">
    <name type="scientific">Bacillus thuringiensis</name>
    <dbReference type="NCBI Taxonomy" id="1428"/>
    <lineage>
        <taxon>Bacteria</taxon>
        <taxon>Bacillati</taxon>
        <taxon>Bacillota</taxon>
        <taxon>Bacilli</taxon>
        <taxon>Bacillales</taxon>
        <taxon>Bacillaceae</taxon>
        <taxon>Bacillus</taxon>
        <taxon>Bacillus cereus group</taxon>
    </lineage>
</organism>
<reference evidence="1" key="1">
    <citation type="submission" date="2023-11" db="EMBL/GenBank/DDBJ databases">
        <title>Genome Sequence of Bacillus thuringiensis stain BLB 30AF.</title>
        <authorList>
            <person name="Farhat A."/>
        </authorList>
    </citation>
    <scope>NUCLEOTIDE SEQUENCE</scope>
    <source>
        <strain evidence="1">BLB30AF</strain>
    </source>
</reference>
<sequence>MMNSQMPKGRKMVKWMPFASLPEQFQGIREIIQEQNKIKKPLLDQQQLEEIGRILNQSLCREEEIHISYYRQGYIHHEMVTVIKIDQYTREVITTDAFRNRSVFTIGEIVDCCLEK</sequence>
<name>A0AAW9GJ13_BACTU</name>
<evidence type="ECO:0000313" key="1">
    <source>
        <dbReference type="EMBL" id="MDY0854898.1"/>
    </source>
</evidence>
<dbReference type="InterPro" id="IPR014962">
    <property type="entry name" value="YolD"/>
</dbReference>
<proteinExistence type="predicted"/>
<dbReference type="Pfam" id="PF08863">
    <property type="entry name" value="YolD"/>
    <property type="match status" value="1"/>
</dbReference>
<dbReference type="AlphaFoldDB" id="A0AAW9GJ13"/>
<dbReference type="EMBL" id="JAXCMD010000016">
    <property type="protein sequence ID" value="MDY0854898.1"/>
    <property type="molecule type" value="Genomic_DNA"/>
</dbReference>
<protein>
    <submittedName>
        <fullName evidence="1">YolD-like family protein</fullName>
    </submittedName>
</protein>
<dbReference type="PANTHER" id="PTHR40051">
    <property type="entry name" value="IG HYPOTHETICAL 15966"/>
    <property type="match status" value="1"/>
</dbReference>
<comment type="caution">
    <text evidence="1">The sequence shown here is derived from an EMBL/GenBank/DDBJ whole genome shotgun (WGS) entry which is preliminary data.</text>
</comment>